<organism evidence="1 2">
    <name type="scientific">Ancylostoma ceylanicum</name>
    <dbReference type="NCBI Taxonomy" id="53326"/>
    <lineage>
        <taxon>Eukaryota</taxon>
        <taxon>Metazoa</taxon>
        <taxon>Ecdysozoa</taxon>
        <taxon>Nematoda</taxon>
        <taxon>Chromadorea</taxon>
        <taxon>Rhabditida</taxon>
        <taxon>Rhabditina</taxon>
        <taxon>Rhabditomorpha</taxon>
        <taxon>Strongyloidea</taxon>
        <taxon>Ancylostomatidae</taxon>
        <taxon>Ancylostomatinae</taxon>
        <taxon>Ancylostoma</taxon>
    </lineage>
</organism>
<comment type="caution">
    <text evidence="1">The sequence shown here is derived from an EMBL/GenBank/DDBJ whole genome shotgun (WGS) entry which is preliminary data.</text>
</comment>
<keyword evidence="2" id="KW-1185">Reference proteome</keyword>
<protein>
    <submittedName>
        <fullName evidence="1">Uncharacterized protein</fullName>
    </submittedName>
</protein>
<gene>
    <name evidence="1" type="primary">Acey_s0030.g2171</name>
    <name evidence="1" type="ORF">Y032_0030g2171</name>
</gene>
<evidence type="ECO:0000313" key="1">
    <source>
        <dbReference type="EMBL" id="EYC17611.1"/>
    </source>
</evidence>
<evidence type="ECO:0000313" key="2">
    <source>
        <dbReference type="Proteomes" id="UP000024635"/>
    </source>
</evidence>
<accession>A0A016URR9</accession>
<sequence length="112" mass="13234">MFPQRCLIQRLTHIFASSKLYKIFTIGVNLTINDVLRVKVGGCDLHFWIRYAFHEYFVARICPGDTASILRICRYFYVAFPDPHYPDSFSLSSSPRWASKMLFHFHFTFFVP</sequence>
<dbReference type="Proteomes" id="UP000024635">
    <property type="component" value="Unassembled WGS sequence"/>
</dbReference>
<dbReference type="EMBL" id="JARK01001366">
    <property type="protein sequence ID" value="EYC17611.1"/>
    <property type="molecule type" value="Genomic_DNA"/>
</dbReference>
<dbReference type="AlphaFoldDB" id="A0A016URR9"/>
<proteinExistence type="predicted"/>
<name>A0A016URR9_9BILA</name>
<reference evidence="2" key="1">
    <citation type="journal article" date="2015" name="Nat. Genet.">
        <title>The genome and transcriptome of the zoonotic hookworm Ancylostoma ceylanicum identify infection-specific gene families.</title>
        <authorList>
            <person name="Schwarz E.M."/>
            <person name="Hu Y."/>
            <person name="Antoshechkin I."/>
            <person name="Miller M.M."/>
            <person name="Sternberg P.W."/>
            <person name="Aroian R.V."/>
        </authorList>
    </citation>
    <scope>NUCLEOTIDE SEQUENCE</scope>
    <source>
        <strain evidence="2">HY135</strain>
    </source>
</reference>